<sequence>MSSSITSYIPAKTVQDIDPRFENVPDDLVDMNGNHYGMASTANYHNNQDQRSSSQPNAKKFRLQLSERLHWTAVLAFISYLILLISFASPYWLSSYKFTDSTFKRLGLWDFCFQDYRHPSYQYDTKFTGCHWIYSPVYTNIRDWLQPAWFMFVQAVMTIALCVSTLGLLAVSIIFMHFLIQYQLIILCLTLVCHLLTTLLLFFALITFYLKAFDKSWIMYPDFNHVDWAFFFALVSMGGNGFASHLYYQEVTTLKERMLKMKRLIVATNGGGGRQMQGGESDSIDAVYASRSGGNNNTYNQSMDQETVYPHFTQV</sequence>
<evidence type="ECO:0000256" key="4">
    <source>
        <dbReference type="ARBA" id="ARBA00023136"/>
    </source>
</evidence>
<evidence type="ECO:0000256" key="5">
    <source>
        <dbReference type="SAM" id="Phobius"/>
    </source>
</evidence>
<feature type="transmembrane region" description="Helical" evidence="5">
    <location>
        <begin position="148"/>
        <end position="175"/>
    </location>
</feature>
<reference evidence="6" key="1">
    <citation type="submission" date="2018-10" db="EMBL/GenBank/DDBJ databases">
        <title>Transcriptome assembly of Aceria tosichella (Wheat curl mite) Type 2.</title>
        <authorList>
            <person name="Scully E.D."/>
            <person name="Geib S.M."/>
            <person name="Palmer N.A."/>
            <person name="Gupta A.K."/>
            <person name="Sarath G."/>
            <person name="Tatineni S."/>
        </authorList>
    </citation>
    <scope>NUCLEOTIDE SEQUENCE</scope>
    <source>
        <strain evidence="6">LincolnNE</strain>
    </source>
</reference>
<dbReference type="EMBL" id="GGYP01006984">
    <property type="protein sequence ID" value="MDE51755.1"/>
    <property type="molecule type" value="Transcribed_RNA"/>
</dbReference>
<dbReference type="InterPro" id="IPR004031">
    <property type="entry name" value="PMP22/EMP/MP20/Claudin"/>
</dbReference>
<accession>A0A6G1SMN7</accession>
<dbReference type="GO" id="GO:0035151">
    <property type="term" value="P:regulation of tube size, open tracheal system"/>
    <property type="evidence" value="ECO:0007669"/>
    <property type="project" value="TreeGrafter"/>
</dbReference>
<keyword evidence="3 5" id="KW-1133">Transmembrane helix</keyword>
<name>A0A6G1SMN7_9ACAR</name>
<organism evidence="6">
    <name type="scientific">Aceria tosichella</name>
    <name type="common">wheat curl mite</name>
    <dbReference type="NCBI Taxonomy" id="561515"/>
    <lineage>
        <taxon>Eukaryota</taxon>
        <taxon>Metazoa</taxon>
        <taxon>Ecdysozoa</taxon>
        <taxon>Arthropoda</taxon>
        <taxon>Chelicerata</taxon>
        <taxon>Arachnida</taxon>
        <taxon>Acari</taxon>
        <taxon>Acariformes</taxon>
        <taxon>Trombidiformes</taxon>
        <taxon>Prostigmata</taxon>
        <taxon>Eupodina</taxon>
        <taxon>Eriophyoidea</taxon>
        <taxon>Eriophyidae</taxon>
        <taxon>Eriophyinae</taxon>
        <taxon>Aceriini</taxon>
        <taxon>Aceria</taxon>
    </lineage>
</organism>
<dbReference type="Pfam" id="PF13903">
    <property type="entry name" value="Claudin_2"/>
    <property type="match status" value="1"/>
</dbReference>
<gene>
    <name evidence="6" type="ORF">g.16786</name>
</gene>
<evidence type="ECO:0000313" key="6">
    <source>
        <dbReference type="EMBL" id="MDE51755.1"/>
    </source>
</evidence>
<keyword evidence="4 5" id="KW-0472">Membrane</keyword>
<keyword evidence="2 5" id="KW-0812">Transmembrane</keyword>
<dbReference type="GO" id="GO:0019991">
    <property type="term" value="P:septate junction assembly"/>
    <property type="evidence" value="ECO:0007669"/>
    <property type="project" value="TreeGrafter"/>
</dbReference>
<evidence type="ECO:0000256" key="2">
    <source>
        <dbReference type="ARBA" id="ARBA00022692"/>
    </source>
</evidence>
<protein>
    <submittedName>
        <fullName evidence="6">Uncharacterized protein</fullName>
    </submittedName>
</protein>
<evidence type="ECO:0000256" key="3">
    <source>
        <dbReference type="ARBA" id="ARBA00022989"/>
    </source>
</evidence>
<evidence type="ECO:0000256" key="1">
    <source>
        <dbReference type="ARBA" id="ARBA00004141"/>
    </source>
</evidence>
<dbReference type="PANTHER" id="PTHR21284:SF12">
    <property type="entry name" value="EG:80H7.2 PROTEIN"/>
    <property type="match status" value="1"/>
</dbReference>
<dbReference type="GO" id="GO:0005918">
    <property type="term" value="C:septate junction"/>
    <property type="evidence" value="ECO:0007669"/>
    <property type="project" value="TreeGrafter"/>
</dbReference>
<comment type="subcellular location">
    <subcellularLocation>
        <location evidence="1">Membrane</location>
        <topology evidence="1">Multi-pass membrane protein</topology>
    </subcellularLocation>
</comment>
<dbReference type="AlphaFoldDB" id="A0A6G1SMN7"/>
<dbReference type="PANTHER" id="PTHR21284">
    <property type="entry name" value="EG:80H7.2 PROTEIN"/>
    <property type="match status" value="1"/>
</dbReference>
<proteinExistence type="predicted"/>
<feature type="transmembrane region" description="Helical" evidence="5">
    <location>
        <begin position="184"/>
        <end position="208"/>
    </location>
</feature>
<dbReference type="GO" id="GO:0016020">
    <property type="term" value="C:membrane"/>
    <property type="evidence" value="ECO:0007669"/>
    <property type="project" value="UniProtKB-SubCell"/>
</dbReference>
<dbReference type="Gene3D" id="1.20.140.150">
    <property type="match status" value="1"/>
</dbReference>
<feature type="transmembrane region" description="Helical" evidence="5">
    <location>
        <begin position="228"/>
        <end position="248"/>
    </location>
</feature>
<feature type="transmembrane region" description="Helical" evidence="5">
    <location>
        <begin position="69"/>
        <end position="93"/>
    </location>
</feature>